<evidence type="ECO:0000256" key="3">
    <source>
        <dbReference type="ARBA" id="ARBA00004991"/>
    </source>
</evidence>
<protein>
    <recommendedName>
        <fullName evidence="9">3-dehydrosphinganine reductase</fullName>
        <ecNumber evidence="9">1.1.1.102</ecNumber>
    </recommendedName>
</protein>
<comment type="function">
    <text evidence="10">Catalyzes the reduction of 3'-oxosphinganine (3-ketodihydrosphingosine/KDS) to sphinganine (dihydrosphingosine/DHS), the second step of de novo sphingolipid biosynthesis.</text>
</comment>
<dbReference type="InterPro" id="IPR036291">
    <property type="entry name" value="NAD(P)-bd_dom_sf"/>
</dbReference>
<dbReference type="FunCoup" id="A0A317XN03">
    <property type="interactions" value="94"/>
</dbReference>
<evidence type="ECO:0000313" key="13">
    <source>
        <dbReference type="EMBL" id="PWY99684.1"/>
    </source>
</evidence>
<proteinExistence type="predicted"/>
<dbReference type="OrthoDB" id="10267115at2759"/>
<dbReference type="InterPro" id="IPR002347">
    <property type="entry name" value="SDR_fam"/>
</dbReference>
<dbReference type="GO" id="GO:0006666">
    <property type="term" value="P:3-keto-sphinganine metabolic process"/>
    <property type="evidence" value="ECO:0007669"/>
    <property type="project" value="InterPro"/>
</dbReference>
<name>A0A317XN03_9BASI</name>
<dbReference type="SMART" id="SM00822">
    <property type="entry name" value="PKS_KR"/>
    <property type="match status" value="1"/>
</dbReference>
<dbReference type="AlphaFoldDB" id="A0A317XN03"/>
<evidence type="ECO:0000256" key="7">
    <source>
        <dbReference type="ARBA" id="ARBA00023002"/>
    </source>
</evidence>
<keyword evidence="14" id="KW-1185">Reference proteome</keyword>
<evidence type="ECO:0000259" key="12">
    <source>
        <dbReference type="SMART" id="SM00822"/>
    </source>
</evidence>
<reference evidence="13 14" key="1">
    <citation type="journal article" date="2018" name="Mol. Biol. Evol.">
        <title>Broad Genomic Sampling Reveals a Smut Pathogenic Ancestry of the Fungal Clade Ustilaginomycotina.</title>
        <authorList>
            <person name="Kijpornyongpan T."/>
            <person name="Mondo S.J."/>
            <person name="Barry K."/>
            <person name="Sandor L."/>
            <person name="Lee J."/>
            <person name="Lipzen A."/>
            <person name="Pangilinan J."/>
            <person name="LaButti K."/>
            <person name="Hainaut M."/>
            <person name="Henrissat B."/>
            <person name="Grigoriev I.V."/>
            <person name="Spatafora J.W."/>
            <person name="Aime M.C."/>
        </authorList>
    </citation>
    <scope>NUCLEOTIDE SEQUENCE [LARGE SCALE GENOMIC DNA]</scope>
    <source>
        <strain evidence="13 14">MCA 3645</strain>
    </source>
</reference>
<dbReference type="GO" id="GO:0005789">
    <property type="term" value="C:endoplasmic reticulum membrane"/>
    <property type="evidence" value="ECO:0007669"/>
    <property type="project" value="TreeGrafter"/>
</dbReference>
<accession>A0A317XN03</accession>
<dbReference type="InParanoid" id="A0A317XN03"/>
<evidence type="ECO:0000256" key="2">
    <source>
        <dbReference type="ARBA" id="ARBA00004760"/>
    </source>
</evidence>
<keyword evidence="8" id="KW-0443">Lipid metabolism</keyword>
<comment type="catalytic activity">
    <reaction evidence="11">
        <text>sphinganine + NADP(+) = 3-oxosphinganine + NADPH + H(+)</text>
        <dbReference type="Rhea" id="RHEA:22640"/>
        <dbReference type="ChEBI" id="CHEBI:15378"/>
        <dbReference type="ChEBI" id="CHEBI:57783"/>
        <dbReference type="ChEBI" id="CHEBI:57817"/>
        <dbReference type="ChEBI" id="CHEBI:58299"/>
        <dbReference type="ChEBI" id="CHEBI:58349"/>
        <dbReference type="EC" id="1.1.1.102"/>
    </reaction>
    <physiologicalReaction direction="right-to-left" evidence="11">
        <dbReference type="Rhea" id="RHEA:22642"/>
    </physiologicalReaction>
</comment>
<evidence type="ECO:0000256" key="9">
    <source>
        <dbReference type="ARBA" id="ARBA00026112"/>
    </source>
</evidence>
<dbReference type="PANTHER" id="PTHR43550">
    <property type="entry name" value="3-KETODIHYDROSPHINGOSINE REDUCTASE"/>
    <property type="match status" value="1"/>
</dbReference>
<dbReference type="Pfam" id="PF00106">
    <property type="entry name" value="adh_short"/>
    <property type="match status" value="1"/>
</dbReference>
<dbReference type="GO" id="GO:0030148">
    <property type="term" value="P:sphingolipid biosynthetic process"/>
    <property type="evidence" value="ECO:0007669"/>
    <property type="project" value="InterPro"/>
</dbReference>
<evidence type="ECO:0000256" key="4">
    <source>
        <dbReference type="ARBA" id="ARBA00022824"/>
    </source>
</evidence>
<dbReference type="InterPro" id="IPR057326">
    <property type="entry name" value="KR_dom"/>
</dbReference>
<dbReference type="PRINTS" id="PR00081">
    <property type="entry name" value="GDHRDH"/>
</dbReference>
<feature type="domain" description="Ketoreductase" evidence="12">
    <location>
        <begin position="14"/>
        <end position="196"/>
    </location>
</feature>
<dbReference type="CDD" id="cd08939">
    <property type="entry name" value="KDSR-like_SDR_c"/>
    <property type="match status" value="1"/>
</dbReference>
<evidence type="ECO:0000256" key="8">
    <source>
        <dbReference type="ARBA" id="ARBA00023098"/>
    </source>
</evidence>
<gene>
    <name evidence="13" type="ORF">BCV70DRAFT_217429</name>
</gene>
<comment type="pathway">
    <text evidence="3">Sphingolipid metabolism.</text>
</comment>
<organism evidence="13 14">
    <name type="scientific">Testicularia cyperi</name>
    <dbReference type="NCBI Taxonomy" id="1882483"/>
    <lineage>
        <taxon>Eukaryota</taxon>
        <taxon>Fungi</taxon>
        <taxon>Dikarya</taxon>
        <taxon>Basidiomycota</taxon>
        <taxon>Ustilaginomycotina</taxon>
        <taxon>Ustilaginomycetes</taxon>
        <taxon>Ustilaginales</taxon>
        <taxon>Anthracoideaceae</taxon>
        <taxon>Testicularia</taxon>
    </lineage>
</organism>
<keyword evidence="4" id="KW-0256">Endoplasmic reticulum</keyword>
<dbReference type="EMBL" id="KZ819194">
    <property type="protein sequence ID" value="PWY99684.1"/>
    <property type="molecule type" value="Genomic_DNA"/>
</dbReference>
<comment type="subcellular location">
    <subcellularLocation>
        <location evidence="1">Endoplasmic reticulum</location>
    </subcellularLocation>
</comment>
<keyword evidence="5" id="KW-0521">NADP</keyword>
<dbReference type="GO" id="GO:0047560">
    <property type="term" value="F:3-dehydrosphinganine reductase activity"/>
    <property type="evidence" value="ECO:0007669"/>
    <property type="project" value="UniProtKB-EC"/>
</dbReference>
<evidence type="ECO:0000256" key="5">
    <source>
        <dbReference type="ARBA" id="ARBA00022857"/>
    </source>
</evidence>
<dbReference type="STRING" id="1882483.A0A317XN03"/>
<dbReference type="SUPFAM" id="SSF51735">
    <property type="entry name" value="NAD(P)-binding Rossmann-fold domains"/>
    <property type="match status" value="1"/>
</dbReference>
<keyword evidence="7" id="KW-0560">Oxidoreductase</keyword>
<dbReference type="Gene3D" id="3.40.50.720">
    <property type="entry name" value="NAD(P)-binding Rossmann-like Domain"/>
    <property type="match status" value="1"/>
</dbReference>
<dbReference type="PANTHER" id="PTHR43550:SF3">
    <property type="entry name" value="3-KETODIHYDROSPHINGOSINE REDUCTASE"/>
    <property type="match status" value="1"/>
</dbReference>
<dbReference type="EC" id="1.1.1.102" evidence="9"/>
<dbReference type="FunFam" id="3.40.50.720:FF:000468">
    <property type="entry name" value="Short-chain dehydrogenase, putative"/>
    <property type="match status" value="1"/>
</dbReference>
<evidence type="ECO:0000256" key="6">
    <source>
        <dbReference type="ARBA" id="ARBA00022919"/>
    </source>
</evidence>
<evidence type="ECO:0000256" key="1">
    <source>
        <dbReference type="ARBA" id="ARBA00004240"/>
    </source>
</evidence>
<dbReference type="Proteomes" id="UP000246740">
    <property type="component" value="Unassembled WGS sequence"/>
</dbReference>
<comment type="pathway">
    <text evidence="2">Lipid metabolism; sphingolipid metabolism.</text>
</comment>
<sequence>MGLFGAKRWQARGKHVLVTGGSQGLGLAVAQLLAAKGANITVCSRTESKLQQALDKIKSSAVSPDQKIRYVVADVSTFDGAKQAVKDCDVVPDTVFCCAGGAKPGFFLEQTEQDFEAGMKTDYWTSLATAHAAANAMVKGGVQDGKIVLVSSLLGFMGLIGYSQYAPMKHAIRGLAESLRSELLLYGISVHAYFPATILSPGLEQENKTKPQVTLEIEGTDEGLTPEQCAKGLLKGIEAKHFFITTDFNSELFRVAALGSAPTNRGVVDRILNVISWIAIPIWRSFAADKTIKRHRKEHLKSLGLSSK</sequence>
<dbReference type="InterPro" id="IPR045022">
    <property type="entry name" value="KDSR-like"/>
</dbReference>
<evidence type="ECO:0000256" key="11">
    <source>
        <dbReference type="ARBA" id="ARBA00048930"/>
    </source>
</evidence>
<evidence type="ECO:0000256" key="10">
    <source>
        <dbReference type="ARBA" id="ARBA00044737"/>
    </source>
</evidence>
<evidence type="ECO:0000313" key="14">
    <source>
        <dbReference type="Proteomes" id="UP000246740"/>
    </source>
</evidence>
<keyword evidence="6" id="KW-0746">Sphingolipid metabolism</keyword>